<accession>A0A9J6D694</accession>
<dbReference type="Gene3D" id="3.40.390.10">
    <property type="entry name" value="Collagenase (Catalytic Domain)"/>
    <property type="match status" value="1"/>
</dbReference>
<keyword evidence="2" id="KW-0812">Transmembrane</keyword>
<dbReference type="PROSITE" id="PS51885">
    <property type="entry name" value="NEPRILYSIN"/>
    <property type="match status" value="1"/>
</dbReference>
<dbReference type="InterPro" id="IPR042089">
    <property type="entry name" value="Peptidase_M13_dom_2"/>
</dbReference>
<evidence type="ECO:0000259" key="3">
    <source>
        <dbReference type="Pfam" id="PF05649"/>
    </source>
</evidence>
<evidence type="ECO:0000256" key="2">
    <source>
        <dbReference type="SAM" id="Phobius"/>
    </source>
</evidence>
<comment type="caution">
    <text evidence="4">The sequence shown here is derived from an EMBL/GenBank/DDBJ whole genome shotgun (WGS) entry which is preliminary data.</text>
</comment>
<dbReference type="GO" id="GO:0005886">
    <property type="term" value="C:plasma membrane"/>
    <property type="evidence" value="ECO:0007669"/>
    <property type="project" value="TreeGrafter"/>
</dbReference>
<dbReference type="PANTHER" id="PTHR11733:SF241">
    <property type="entry name" value="GH26575P-RELATED"/>
    <property type="match status" value="1"/>
</dbReference>
<keyword evidence="2" id="KW-0472">Membrane</keyword>
<reference evidence="4" key="2">
    <citation type="submission" date="2021-09" db="EMBL/GenBank/DDBJ databases">
        <authorList>
            <person name="Jia N."/>
            <person name="Wang J."/>
            <person name="Shi W."/>
            <person name="Du L."/>
            <person name="Sun Y."/>
            <person name="Zhan W."/>
            <person name="Jiang J."/>
            <person name="Wang Q."/>
            <person name="Zhang B."/>
            <person name="Ji P."/>
            <person name="Sakyi L.B."/>
            <person name="Cui X."/>
            <person name="Yuan T."/>
            <person name="Jiang B."/>
            <person name="Yang W."/>
            <person name="Lam T.T.-Y."/>
            <person name="Chang Q."/>
            <person name="Ding S."/>
            <person name="Wang X."/>
            <person name="Zhu J."/>
            <person name="Ruan X."/>
            <person name="Zhao L."/>
            <person name="Wei J."/>
            <person name="Que T."/>
            <person name="Du C."/>
            <person name="Cheng J."/>
            <person name="Dai P."/>
            <person name="Han X."/>
            <person name="Huang E."/>
            <person name="Gao Y."/>
            <person name="Liu J."/>
            <person name="Shao H."/>
            <person name="Ye R."/>
            <person name="Li L."/>
            <person name="Wei W."/>
            <person name="Wang X."/>
            <person name="Wang C."/>
            <person name="Huo Q."/>
            <person name="Li W."/>
            <person name="Guo W."/>
            <person name="Chen H."/>
            <person name="Chen S."/>
            <person name="Zhou L."/>
            <person name="Zhou L."/>
            <person name="Ni X."/>
            <person name="Tian J."/>
            <person name="Zhou Y."/>
            <person name="Sheng Y."/>
            <person name="Liu T."/>
            <person name="Pan Y."/>
            <person name="Xia L."/>
            <person name="Li J."/>
            <person name="Zhao F."/>
            <person name="Cao W."/>
        </authorList>
    </citation>
    <scope>NUCLEOTIDE SEQUENCE</scope>
    <source>
        <strain evidence="4">Rmic-2018</strain>
        <tissue evidence="4">Larvae</tissue>
    </source>
</reference>
<name>A0A9J6D694_RHIMP</name>
<keyword evidence="2" id="KW-1133">Transmembrane helix</keyword>
<evidence type="ECO:0000313" key="5">
    <source>
        <dbReference type="Proteomes" id="UP000821866"/>
    </source>
</evidence>
<sequence length="333" mass="36447">MVSACRFRSCEQRSDTIARSIAVDAVLRLMKLGSLEFRTTSPIKLITSQREVSSLFSSDALYTDGSTEWETRGERCSGLIVAKDVICIPEKKFIRSRTFGAIVDDEPRGRGCPELVANHKECKGTRRWAGLSNETTGRHTGHTSKPEHVPHYLELLAYLVCGAVGMTVLVAATLFIVYQKDRGMDTLSLCITEECKLFAQQVSSSLNRSANPCRDFYEFTCGNWPKANPGYASEASRSTVVLIEEAGRRLVLHPMQDVNNQTAIVKASNLYVVCLDVALLSATIIHVKLVSHFPPQRNQYTAEAIMAAAVADASDVFTLSGGASIEAPILAPL</sequence>
<evidence type="ECO:0000256" key="1">
    <source>
        <dbReference type="ARBA" id="ARBA00007357"/>
    </source>
</evidence>
<organism evidence="4 5">
    <name type="scientific">Rhipicephalus microplus</name>
    <name type="common">Cattle tick</name>
    <name type="synonym">Boophilus microplus</name>
    <dbReference type="NCBI Taxonomy" id="6941"/>
    <lineage>
        <taxon>Eukaryota</taxon>
        <taxon>Metazoa</taxon>
        <taxon>Ecdysozoa</taxon>
        <taxon>Arthropoda</taxon>
        <taxon>Chelicerata</taxon>
        <taxon>Arachnida</taxon>
        <taxon>Acari</taxon>
        <taxon>Parasitiformes</taxon>
        <taxon>Ixodida</taxon>
        <taxon>Ixodoidea</taxon>
        <taxon>Ixodidae</taxon>
        <taxon>Rhipicephalinae</taxon>
        <taxon>Rhipicephalus</taxon>
        <taxon>Boophilus</taxon>
    </lineage>
</organism>
<dbReference type="SUPFAM" id="SSF55486">
    <property type="entry name" value="Metalloproteases ('zincins'), catalytic domain"/>
    <property type="match status" value="1"/>
</dbReference>
<proteinExistence type="inferred from homology"/>
<dbReference type="AlphaFoldDB" id="A0A9J6D694"/>
<dbReference type="InterPro" id="IPR024079">
    <property type="entry name" value="MetalloPept_cat_dom_sf"/>
</dbReference>
<gene>
    <name evidence="4" type="ORF">HPB51_018449</name>
</gene>
<dbReference type="GO" id="GO:0016485">
    <property type="term" value="P:protein processing"/>
    <property type="evidence" value="ECO:0007669"/>
    <property type="project" value="TreeGrafter"/>
</dbReference>
<comment type="similarity">
    <text evidence="1">Belongs to the peptidase M13 family.</text>
</comment>
<dbReference type="InterPro" id="IPR000718">
    <property type="entry name" value="Peptidase_M13"/>
</dbReference>
<dbReference type="Gene3D" id="1.10.1380.10">
    <property type="entry name" value="Neutral endopeptidase , domain2"/>
    <property type="match status" value="1"/>
</dbReference>
<dbReference type="InterPro" id="IPR008753">
    <property type="entry name" value="Peptidase_M13_N"/>
</dbReference>
<dbReference type="GO" id="GO:0004222">
    <property type="term" value="F:metalloendopeptidase activity"/>
    <property type="evidence" value="ECO:0007669"/>
    <property type="project" value="InterPro"/>
</dbReference>
<dbReference type="EMBL" id="JABSTU010000011">
    <property type="protein sequence ID" value="KAH8009604.1"/>
    <property type="molecule type" value="Genomic_DNA"/>
</dbReference>
<reference evidence="4" key="1">
    <citation type="journal article" date="2020" name="Cell">
        <title>Large-Scale Comparative Analyses of Tick Genomes Elucidate Their Genetic Diversity and Vector Capacities.</title>
        <authorList>
            <consortium name="Tick Genome and Microbiome Consortium (TIGMIC)"/>
            <person name="Jia N."/>
            <person name="Wang J."/>
            <person name="Shi W."/>
            <person name="Du L."/>
            <person name="Sun Y."/>
            <person name="Zhan W."/>
            <person name="Jiang J.F."/>
            <person name="Wang Q."/>
            <person name="Zhang B."/>
            <person name="Ji P."/>
            <person name="Bell-Sakyi L."/>
            <person name="Cui X.M."/>
            <person name="Yuan T.T."/>
            <person name="Jiang B.G."/>
            <person name="Yang W.F."/>
            <person name="Lam T.T."/>
            <person name="Chang Q.C."/>
            <person name="Ding S.J."/>
            <person name="Wang X.J."/>
            <person name="Zhu J.G."/>
            <person name="Ruan X.D."/>
            <person name="Zhao L."/>
            <person name="Wei J.T."/>
            <person name="Ye R.Z."/>
            <person name="Que T.C."/>
            <person name="Du C.H."/>
            <person name="Zhou Y.H."/>
            <person name="Cheng J.X."/>
            <person name="Dai P.F."/>
            <person name="Guo W.B."/>
            <person name="Han X.H."/>
            <person name="Huang E.J."/>
            <person name="Li L.F."/>
            <person name="Wei W."/>
            <person name="Gao Y.C."/>
            <person name="Liu J.Z."/>
            <person name="Shao H.Z."/>
            <person name="Wang X."/>
            <person name="Wang C.C."/>
            <person name="Yang T.C."/>
            <person name="Huo Q.B."/>
            <person name="Li W."/>
            <person name="Chen H.Y."/>
            <person name="Chen S.E."/>
            <person name="Zhou L.G."/>
            <person name="Ni X.B."/>
            <person name="Tian J.H."/>
            <person name="Sheng Y."/>
            <person name="Liu T."/>
            <person name="Pan Y.S."/>
            <person name="Xia L.Y."/>
            <person name="Li J."/>
            <person name="Zhao F."/>
            <person name="Cao W.C."/>
        </authorList>
    </citation>
    <scope>NUCLEOTIDE SEQUENCE</scope>
    <source>
        <strain evidence="4">Rmic-2018</strain>
    </source>
</reference>
<evidence type="ECO:0000313" key="4">
    <source>
        <dbReference type="EMBL" id="KAH8009604.1"/>
    </source>
</evidence>
<protein>
    <recommendedName>
        <fullName evidence="3">Peptidase M13 N-terminal domain-containing protein</fullName>
    </recommendedName>
</protein>
<feature type="transmembrane region" description="Helical" evidence="2">
    <location>
        <begin position="155"/>
        <end position="178"/>
    </location>
</feature>
<keyword evidence="5" id="KW-1185">Reference proteome</keyword>
<feature type="domain" description="Peptidase M13 N-terminal" evidence="3">
    <location>
        <begin position="212"/>
        <end position="281"/>
    </location>
</feature>
<dbReference type="PANTHER" id="PTHR11733">
    <property type="entry name" value="ZINC METALLOPROTEASE FAMILY M13 NEPRILYSIN-RELATED"/>
    <property type="match status" value="1"/>
</dbReference>
<dbReference type="Proteomes" id="UP000821866">
    <property type="component" value="Chromosome 9"/>
</dbReference>
<dbReference type="Pfam" id="PF05649">
    <property type="entry name" value="Peptidase_M13_N"/>
    <property type="match status" value="1"/>
</dbReference>